<gene>
    <name evidence="1" type="ORF">INT80_08260</name>
</gene>
<organism evidence="1">
    <name type="scientific">Gallibacterium anatis</name>
    <dbReference type="NCBI Taxonomy" id="750"/>
    <lineage>
        <taxon>Bacteria</taxon>
        <taxon>Pseudomonadati</taxon>
        <taxon>Pseudomonadota</taxon>
        <taxon>Gammaproteobacteria</taxon>
        <taxon>Pasteurellales</taxon>
        <taxon>Pasteurellaceae</taxon>
        <taxon>Gallibacterium</taxon>
    </lineage>
</organism>
<comment type="caution">
    <text evidence="1">The sequence shown here is derived from an EMBL/GenBank/DDBJ whole genome shotgun (WGS) entry which is preliminary data.</text>
</comment>
<accession>A0A930UWG7</accession>
<protein>
    <submittedName>
        <fullName evidence="1">Uncharacterized protein</fullName>
    </submittedName>
</protein>
<sequence length="62" mass="6853">MMAMNGIVKNSGLIAGRHLTQISAQNLENYGNITADQLNFNITHRFYQQGGTLAANYFKFSG</sequence>
<name>A0A930UWG7_9PAST</name>
<proteinExistence type="predicted"/>
<dbReference type="AlphaFoldDB" id="A0A930UWG7"/>
<evidence type="ECO:0000313" key="1">
    <source>
        <dbReference type="EMBL" id="MBF4102675.1"/>
    </source>
</evidence>
<dbReference type="EMBL" id="JADION010000021">
    <property type="protein sequence ID" value="MBF4102675.1"/>
    <property type="molecule type" value="Genomic_DNA"/>
</dbReference>
<reference evidence="1" key="1">
    <citation type="submission" date="2020-11" db="EMBL/GenBank/DDBJ databases">
        <title>Gallibacterium anatis 1637, full genome, WGS.</title>
        <authorList>
            <person name="Laishevtcev A.I."/>
            <person name="Yakimova E.A."/>
            <person name="Petkovich D."/>
            <person name="Stepanova T.V."/>
            <person name="Kalendr R.S."/>
            <person name="Rubalsky E.O."/>
            <person name="Zulkarneev E.R."/>
            <person name="Aleshkin A.V."/>
        </authorList>
    </citation>
    <scope>NUCLEOTIDE SEQUENCE</scope>
    <source>
        <strain evidence="1">1637</strain>
    </source>
</reference>